<dbReference type="SMART" id="SM00213">
    <property type="entry name" value="UBQ"/>
    <property type="match status" value="1"/>
</dbReference>
<gene>
    <name evidence="3" type="primary">AlNc14C101G6034</name>
    <name evidence="3" type="ORF">ALNC14_068330</name>
</gene>
<evidence type="ECO:0000259" key="2">
    <source>
        <dbReference type="PROSITE" id="PS50053"/>
    </source>
</evidence>
<dbReference type="PANTHER" id="PTHR10677:SF3">
    <property type="entry name" value="FI07626P-RELATED"/>
    <property type="match status" value="1"/>
</dbReference>
<dbReference type="GO" id="GO:0006511">
    <property type="term" value="P:ubiquitin-dependent protein catabolic process"/>
    <property type="evidence" value="ECO:0007669"/>
    <property type="project" value="TreeGrafter"/>
</dbReference>
<reference evidence="3" key="2">
    <citation type="submission" date="2011-02" db="EMBL/GenBank/DDBJ databases">
        <authorList>
            <person name="MacLean D."/>
        </authorList>
    </citation>
    <scope>NUCLEOTIDE SEQUENCE</scope>
</reference>
<organism evidence="3">
    <name type="scientific">Albugo laibachii Nc14</name>
    <dbReference type="NCBI Taxonomy" id="890382"/>
    <lineage>
        <taxon>Eukaryota</taxon>
        <taxon>Sar</taxon>
        <taxon>Stramenopiles</taxon>
        <taxon>Oomycota</taxon>
        <taxon>Peronosporomycetes</taxon>
        <taxon>Albuginales</taxon>
        <taxon>Albuginaceae</taxon>
        <taxon>Albugo</taxon>
    </lineage>
</organism>
<dbReference type="HOGENOM" id="CLU_054676_0_0_1"/>
<dbReference type="SUPFAM" id="SSF143503">
    <property type="entry name" value="PUG domain-like"/>
    <property type="match status" value="1"/>
</dbReference>
<dbReference type="Gene3D" id="1.20.58.2190">
    <property type="match status" value="1"/>
</dbReference>
<dbReference type="InterPro" id="IPR000626">
    <property type="entry name" value="Ubiquitin-like_dom"/>
</dbReference>
<dbReference type="SUPFAM" id="SSF54236">
    <property type="entry name" value="Ubiquitin-like"/>
    <property type="match status" value="1"/>
</dbReference>
<name>F0WHH1_9STRA</name>
<evidence type="ECO:0000313" key="3">
    <source>
        <dbReference type="EMBL" id="CCA20690.1"/>
    </source>
</evidence>
<accession>F0WHH1</accession>
<dbReference type="InterPro" id="IPR036339">
    <property type="entry name" value="PUB-like_dom_sf"/>
</dbReference>
<dbReference type="GO" id="GO:0005829">
    <property type="term" value="C:cytosol"/>
    <property type="evidence" value="ECO:0007669"/>
    <property type="project" value="TreeGrafter"/>
</dbReference>
<dbReference type="InterPro" id="IPR015496">
    <property type="entry name" value="Ubiquilin"/>
</dbReference>
<dbReference type="Pfam" id="PF09409">
    <property type="entry name" value="PUB"/>
    <property type="match status" value="1"/>
</dbReference>
<dbReference type="PANTHER" id="PTHR10677">
    <property type="entry name" value="UBIQUILIN"/>
    <property type="match status" value="1"/>
</dbReference>
<sequence>MRSEAQLLIKAVGGESDSFQICVSNLEDTTVLALKHQLEERNPTAYPVAAQRLIFKGQILKNDKKLGEYQISNGCAIHLTVNRSVLDRAPNSSTVLRSYLEEIKASGESVSALQTLQKVCENIILHPNEEKFRKLRLSNVTLQAKLLNVPRAMDCLFWLGFQQGILEDHLTLVPTAEKWNQLNEGKRVIDEVLGTVRSSTASASNPLLQMASQLNPMIAQAFQNPHMLNQSLQMLQQNPTLMNQMSQLMQNSVSQPPGNSVTSNTSDNTQKEELKYDENEIALAIAKSLEEKD</sequence>
<evidence type="ECO:0000256" key="1">
    <source>
        <dbReference type="SAM" id="MobiDB-lite"/>
    </source>
</evidence>
<dbReference type="CDD" id="cd09212">
    <property type="entry name" value="PUB"/>
    <property type="match status" value="1"/>
</dbReference>
<protein>
    <submittedName>
        <fullName evidence="3">Ubiquitin family protein putative</fullName>
    </submittedName>
</protein>
<dbReference type="InterPro" id="IPR018997">
    <property type="entry name" value="PUB_domain"/>
</dbReference>
<dbReference type="CDD" id="cd17039">
    <property type="entry name" value="Ubl_ubiquitin_like"/>
    <property type="match status" value="1"/>
</dbReference>
<dbReference type="InterPro" id="IPR029071">
    <property type="entry name" value="Ubiquitin-like_domsf"/>
</dbReference>
<dbReference type="AlphaFoldDB" id="F0WHH1"/>
<feature type="domain" description="Ubiquitin-like" evidence="2">
    <location>
        <begin position="5"/>
        <end position="83"/>
    </location>
</feature>
<dbReference type="PROSITE" id="PS50053">
    <property type="entry name" value="UBIQUITIN_2"/>
    <property type="match status" value="1"/>
</dbReference>
<proteinExistence type="predicted"/>
<feature type="compositionally biased region" description="Polar residues" evidence="1">
    <location>
        <begin position="250"/>
        <end position="268"/>
    </location>
</feature>
<dbReference type="Pfam" id="PF00240">
    <property type="entry name" value="ubiquitin"/>
    <property type="match status" value="1"/>
</dbReference>
<reference evidence="3" key="1">
    <citation type="journal article" date="2011" name="PLoS Biol.">
        <title>Gene gain and loss during evolution of obligate parasitism in the white rust pathogen of Arabidopsis thaliana.</title>
        <authorList>
            <person name="Kemen E."/>
            <person name="Gardiner A."/>
            <person name="Schultz-Larsen T."/>
            <person name="Kemen A.C."/>
            <person name="Balmuth A.L."/>
            <person name="Robert-Seilaniantz A."/>
            <person name="Bailey K."/>
            <person name="Holub E."/>
            <person name="Studholme D.J."/>
            <person name="Maclean D."/>
            <person name="Jones J.D."/>
        </authorList>
    </citation>
    <scope>NUCLEOTIDE SEQUENCE</scope>
</reference>
<dbReference type="EMBL" id="FR824146">
    <property type="protein sequence ID" value="CCA20690.1"/>
    <property type="molecule type" value="Genomic_DNA"/>
</dbReference>
<dbReference type="SMART" id="SM00580">
    <property type="entry name" value="PUG"/>
    <property type="match status" value="1"/>
</dbReference>
<feature type="region of interest" description="Disordered" evidence="1">
    <location>
        <begin position="250"/>
        <end position="277"/>
    </location>
</feature>
<dbReference type="GO" id="GO:0031593">
    <property type="term" value="F:polyubiquitin modification-dependent protein binding"/>
    <property type="evidence" value="ECO:0007669"/>
    <property type="project" value="TreeGrafter"/>
</dbReference>
<dbReference type="Gene3D" id="3.10.20.90">
    <property type="entry name" value="Phosphatidylinositol 3-kinase Catalytic Subunit, Chain A, domain 1"/>
    <property type="match status" value="1"/>
</dbReference>